<accession>A0AAN1PU28</accession>
<proteinExistence type="predicted"/>
<dbReference type="RefSeq" id="WP_118894586.1">
    <property type="nucleotide sequence ID" value="NZ_CP019292.1"/>
</dbReference>
<protein>
    <submittedName>
        <fullName evidence="1">Uncharacterized protein</fullName>
    </submittedName>
</protein>
<sequence length="260" mass="28587">MTSKIFSLVASKITKDEFKEFKKEANSLLEKFVGRTLNPSKLNELSSALLGATDSNVFASMFKRMSVEDIIDLYKSGALNYAESSEDKQQISKFNIIPLLDFKIRKERVTMGVEIFCQSTDSGNEAVSLGIFVNAPDSDYESNDESELASLSDNGGDMLHNMLRSVYTSSASDLYSLFSSYGAKETPLSVTVSPVIAGMYGLNSSSFGRFSSFEKMEDYLNTCLIMIASDLNARFGAKGKAMAIRISPAYTSKFCVEISQ</sequence>
<reference evidence="1 2" key="1">
    <citation type="submission" date="2017-03" db="EMBL/GenBank/DDBJ databases">
        <title>Complete Genome Sequence of Vibrio vulnificus FORC_053.</title>
        <authorList>
            <consortium name="Food-borne Pathogen Omics Research Center"/>
            <person name="Chung H.Y."/>
            <person name="Na E.J."/>
            <person name="Song J.S."/>
            <person name="Kim H."/>
            <person name="Lee J.-H."/>
            <person name="Ryu S."/>
            <person name="Choi S.H."/>
        </authorList>
    </citation>
    <scope>NUCLEOTIDE SEQUENCE [LARGE SCALE GENOMIC DNA]</scope>
    <source>
        <strain evidence="1 2">FORC_053</strain>
    </source>
</reference>
<name>A0AAN1PU28_VIBVL</name>
<organism evidence="1 2">
    <name type="scientific">Vibrio vulnificus</name>
    <dbReference type="NCBI Taxonomy" id="672"/>
    <lineage>
        <taxon>Bacteria</taxon>
        <taxon>Pseudomonadati</taxon>
        <taxon>Pseudomonadota</taxon>
        <taxon>Gammaproteobacteria</taxon>
        <taxon>Vibrionales</taxon>
        <taxon>Vibrionaceae</taxon>
        <taxon>Vibrio</taxon>
    </lineage>
</organism>
<dbReference type="AlphaFoldDB" id="A0AAN1PU28"/>
<evidence type="ECO:0000313" key="2">
    <source>
        <dbReference type="Proteomes" id="UP000263418"/>
    </source>
</evidence>
<gene>
    <name evidence="1" type="ORF">FORC53_4648</name>
</gene>
<dbReference type="EMBL" id="CP019292">
    <property type="protein sequence ID" value="AXX62987.1"/>
    <property type="molecule type" value="Genomic_DNA"/>
</dbReference>
<evidence type="ECO:0000313" key="1">
    <source>
        <dbReference type="EMBL" id="AXX62987.1"/>
    </source>
</evidence>
<dbReference type="Proteomes" id="UP000263418">
    <property type="component" value="Chromosome 3"/>
</dbReference>